<feature type="domain" description="Aminotransferase class V" evidence="1">
    <location>
        <begin position="53"/>
        <end position="357"/>
    </location>
</feature>
<dbReference type="InterPro" id="IPR015422">
    <property type="entry name" value="PyrdxlP-dep_Trfase_small"/>
</dbReference>
<keyword evidence="3" id="KW-1185">Reference proteome</keyword>
<accession>A0ABT9Q7R3</accession>
<dbReference type="PANTHER" id="PTHR43586">
    <property type="entry name" value="CYSTEINE DESULFURASE"/>
    <property type="match status" value="1"/>
</dbReference>
<sequence>MTDHLPATRAAGDLAGYVAHCDEPAGYLDFAHVGPPLRAAVDARHAALRVTGTSDPVRPLEKIREEARRRAVAVIGGDVEVTFEASTTAGLFAVAFGLAGSGTLLVPEGEFPANAVPWLRAAARGGPAVRRVPRDTERITAGALRSALTPDVAGLTVSAVDYRTGWKAPLAELREVLGPDRLLVVDAIQGFGITELDLDAADVVVAGGQKWLRSGWGAAILGVRPRALKLIAPDLGGWTGLADPYEGSAGTELGAPAKGPDRLLTTNTDLEAIAGLNASLGLVVEAGTARLSDRLGQVVAVLLDVLRHRGAEILGDDWPASRRAGIVSFRLPGEDPEATLARLSAGGVTASVRAGRVRLSPHVSTTEESLRRFAAAL</sequence>
<keyword evidence="2" id="KW-0456">Lyase</keyword>
<dbReference type="Proteomes" id="UP001225356">
    <property type="component" value="Unassembled WGS sequence"/>
</dbReference>
<evidence type="ECO:0000313" key="2">
    <source>
        <dbReference type="EMBL" id="MDP9842707.1"/>
    </source>
</evidence>
<organism evidence="2 3">
    <name type="scientific">Streptosporangium lutulentum</name>
    <dbReference type="NCBI Taxonomy" id="1461250"/>
    <lineage>
        <taxon>Bacteria</taxon>
        <taxon>Bacillati</taxon>
        <taxon>Actinomycetota</taxon>
        <taxon>Actinomycetes</taxon>
        <taxon>Streptosporangiales</taxon>
        <taxon>Streptosporangiaceae</taxon>
        <taxon>Streptosporangium</taxon>
    </lineage>
</organism>
<evidence type="ECO:0000313" key="3">
    <source>
        <dbReference type="Proteomes" id="UP001225356"/>
    </source>
</evidence>
<dbReference type="Pfam" id="PF00266">
    <property type="entry name" value="Aminotran_5"/>
    <property type="match status" value="1"/>
</dbReference>
<reference evidence="2 3" key="1">
    <citation type="submission" date="2023-07" db="EMBL/GenBank/DDBJ databases">
        <title>Sequencing the genomes of 1000 actinobacteria strains.</title>
        <authorList>
            <person name="Klenk H.-P."/>
        </authorList>
    </citation>
    <scope>NUCLEOTIDE SEQUENCE [LARGE SCALE GENOMIC DNA]</scope>
    <source>
        <strain evidence="2 3">DSM 46740</strain>
    </source>
</reference>
<dbReference type="RefSeq" id="WP_307556591.1">
    <property type="nucleotide sequence ID" value="NZ_JAUSQU010000001.1"/>
</dbReference>
<dbReference type="PANTHER" id="PTHR43586:SF15">
    <property type="entry name" value="BLR3095 PROTEIN"/>
    <property type="match status" value="1"/>
</dbReference>
<gene>
    <name evidence="2" type="ORF">J2853_001918</name>
</gene>
<dbReference type="SUPFAM" id="SSF53383">
    <property type="entry name" value="PLP-dependent transferases"/>
    <property type="match status" value="1"/>
</dbReference>
<evidence type="ECO:0000259" key="1">
    <source>
        <dbReference type="Pfam" id="PF00266"/>
    </source>
</evidence>
<comment type="caution">
    <text evidence="2">The sequence shown here is derived from an EMBL/GenBank/DDBJ whole genome shotgun (WGS) entry which is preliminary data.</text>
</comment>
<protein>
    <submittedName>
        <fullName evidence="2">Selenocysteine lyase/cysteine desulfurase</fullName>
    </submittedName>
</protein>
<proteinExistence type="predicted"/>
<dbReference type="InterPro" id="IPR000192">
    <property type="entry name" value="Aminotrans_V_dom"/>
</dbReference>
<dbReference type="InterPro" id="IPR015421">
    <property type="entry name" value="PyrdxlP-dep_Trfase_major"/>
</dbReference>
<dbReference type="Gene3D" id="3.90.1150.10">
    <property type="entry name" value="Aspartate Aminotransferase, domain 1"/>
    <property type="match status" value="1"/>
</dbReference>
<dbReference type="InterPro" id="IPR015424">
    <property type="entry name" value="PyrdxlP-dep_Trfase"/>
</dbReference>
<dbReference type="GO" id="GO:0016829">
    <property type="term" value="F:lyase activity"/>
    <property type="evidence" value="ECO:0007669"/>
    <property type="project" value="UniProtKB-KW"/>
</dbReference>
<dbReference type="Gene3D" id="3.40.640.10">
    <property type="entry name" value="Type I PLP-dependent aspartate aminotransferase-like (Major domain)"/>
    <property type="match status" value="1"/>
</dbReference>
<name>A0ABT9Q7R3_9ACTN</name>
<dbReference type="EMBL" id="JAUSQU010000001">
    <property type="protein sequence ID" value="MDP9842707.1"/>
    <property type="molecule type" value="Genomic_DNA"/>
</dbReference>